<evidence type="ECO:0000313" key="2">
    <source>
        <dbReference type="EMBL" id="CAE7447731.1"/>
    </source>
</evidence>
<dbReference type="InterPro" id="IPR016024">
    <property type="entry name" value="ARM-type_fold"/>
</dbReference>
<sequence length="462" mass="49549">MAAELKAEVEGLVAKISDKAAGQSALEGLASIAKDKGRPAEPFLVAAFPKILEDTRGQGLADTFAMNATSESAEEVSEAIMEMVSPFAVDLLLPSFLSGLAVKAKPTQKEATLQIISALAAKSQRAVGYLLVNLVAPVVKVAALECMTAICSCTGNKDLEPFLPAVVDAASSIDKTHACVEKLAGCIFVQNVEAPALAVTMPVLTRGLNDKNEEVKRTCCQIVDNMCKLVEDPAEAREQSPRSYREEPKSWKVLPLMPKLDPLVKSATQKISDPEARGVAEKAYKTLQKAAGEGAESLQQVKLEDAKKQVSSALGSDAGSGDVFEAELTHVAALAACAANMRVFDEGLWKSDVGYLAPFDSVTEALRAKMEIAAKPKEEVEEEDTEGVDLYKGAFSLAYGTLTLLRDAKMHLKRNRFYGLLGPNQCGKTTLMRAIANEQLEGFPKRDELKSVFVEHESLGVD</sequence>
<dbReference type="SUPFAM" id="SSF48371">
    <property type="entry name" value="ARM repeat"/>
    <property type="match status" value="1"/>
</dbReference>
<name>A0A812RPF1_SYMPI</name>
<evidence type="ECO:0000256" key="1">
    <source>
        <dbReference type="ARBA" id="ARBA00022737"/>
    </source>
</evidence>
<comment type="caution">
    <text evidence="2">The sequence shown here is derived from an EMBL/GenBank/DDBJ whole genome shotgun (WGS) entry which is preliminary data.</text>
</comment>
<dbReference type="PANTHER" id="PTHR23346">
    <property type="entry name" value="TRANSLATIONAL ACTIVATOR GCN1-RELATED"/>
    <property type="match status" value="1"/>
</dbReference>
<gene>
    <name evidence="2" type="primary">TEF3</name>
    <name evidence="2" type="ORF">SPIL2461_LOCUS10928</name>
</gene>
<dbReference type="Gene3D" id="3.40.50.300">
    <property type="entry name" value="P-loop containing nucleotide triphosphate hydrolases"/>
    <property type="match status" value="1"/>
</dbReference>
<dbReference type="Pfam" id="PF24984">
    <property type="entry name" value="HEAT_EF3_GNC1"/>
    <property type="match status" value="1"/>
</dbReference>
<dbReference type="InterPro" id="IPR027417">
    <property type="entry name" value="P-loop_NTPase"/>
</dbReference>
<dbReference type="OrthoDB" id="428104at2759"/>
<dbReference type="GO" id="GO:0006417">
    <property type="term" value="P:regulation of translation"/>
    <property type="evidence" value="ECO:0007669"/>
    <property type="project" value="TreeGrafter"/>
</dbReference>
<dbReference type="GO" id="GO:0019887">
    <property type="term" value="F:protein kinase regulator activity"/>
    <property type="evidence" value="ECO:0007669"/>
    <property type="project" value="TreeGrafter"/>
</dbReference>
<dbReference type="GO" id="GO:0005829">
    <property type="term" value="C:cytosol"/>
    <property type="evidence" value="ECO:0007669"/>
    <property type="project" value="TreeGrafter"/>
</dbReference>
<dbReference type="InterPro" id="IPR011989">
    <property type="entry name" value="ARM-like"/>
</dbReference>
<keyword evidence="3" id="KW-1185">Reference proteome</keyword>
<dbReference type="Proteomes" id="UP000649617">
    <property type="component" value="Unassembled WGS sequence"/>
</dbReference>
<dbReference type="Gene3D" id="1.25.10.10">
    <property type="entry name" value="Leucine-rich Repeat Variant"/>
    <property type="match status" value="1"/>
</dbReference>
<dbReference type="EMBL" id="CAJNIZ010021061">
    <property type="protein sequence ID" value="CAE7447731.1"/>
    <property type="molecule type" value="Genomic_DNA"/>
</dbReference>
<evidence type="ECO:0000313" key="3">
    <source>
        <dbReference type="Proteomes" id="UP000649617"/>
    </source>
</evidence>
<reference evidence="2" key="1">
    <citation type="submission" date="2021-02" db="EMBL/GenBank/DDBJ databases">
        <authorList>
            <person name="Dougan E. K."/>
            <person name="Rhodes N."/>
            <person name="Thang M."/>
            <person name="Chan C."/>
        </authorList>
    </citation>
    <scope>NUCLEOTIDE SEQUENCE</scope>
</reference>
<accession>A0A812RPF1</accession>
<organism evidence="2 3">
    <name type="scientific">Symbiodinium pilosum</name>
    <name type="common">Dinoflagellate</name>
    <dbReference type="NCBI Taxonomy" id="2952"/>
    <lineage>
        <taxon>Eukaryota</taxon>
        <taxon>Sar</taxon>
        <taxon>Alveolata</taxon>
        <taxon>Dinophyceae</taxon>
        <taxon>Suessiales</taxon>
        <taxon>Symbiodiniaceae</taxon>
        <taxon>Symbiodinium</taxon>
    </lineage>
</organism>
<keyword evidence="1" id="KW-0677">Repeat</keyword>
<dbReference type="SUPFAM" id="SSF52540">
    <property type="entry name" value="P-loop containing nucleoside triphosphate hydrolases"/>
    <property type="match status" value="1"/>
</dbReference>
<protein>
    <submittedName>
        <fullName evidence="2">TEF3 protein</fullName>
    </submittedName>
</protein>
<dbReference type="AlphaFoldDB" id="A0A812RPF1"/>
<proteinExistence type="predicted"/>
<dbReference type="GO" id="GO:0034198">
    <property type="term" value="P:cellular response to amino acid starvation"/>
    <property type="evidence" value="ECO:0007669"/>
    <property type="project" value="TreeGrafter"/>
</dbReference>
<dbReference type="PANTHER" id="PTHR23346:SF7">
    <property type="entry name" value="STALLED RIBOSOME SENSOR GCN1"/>
    <property type="match status" value="1"/>
</dbReference>
<dbReference type="Pfam" id="PF24987">
    <property type="entry name" value="HEAT_EF3_N"/>
    <property type="match status" value="1"/>
</dbReference>